<dbReference type="STRING" id="1121400.SAMN02746065_103242"/>
<dbReference type="Gene3D" id="1.10.3210.10">
    <property type="entry name" value="Hypothetical protein af1432"/>
    <property type="match status" value="1"/>
</dbReference>
<dbReference type="Pfam" id="PF01966">
    <property type="entry name" value="HD"/>
    <property type="match status" value="1"/>
</dbReference>
<reference evidence="2 3" key="1">
    <citation type="submission" date="2017-04" db="EMBL/GenBank/DDBJ databases">
        <authorList>
            <person name="Afonso C.L."/>
            <person name="Miller P.J."/>
            <person name="Scott M.A."/>
            <person name="Spackman E."/>
            <person name="Goraichik I."/>
            <person name="Dimitrov K.M."/>
            <person name="Suarez D.L."/>
            <person name="Swayne D.E."/>
        </authorList>
    </citation>
    <scope>NUCLEOTIDE SEQUENCE [LARGE SCALE GENOMIC DNA]</scope>
    <source>
        <strain evidence="2 3">DSM 3385</strain>
    </source>
</reference>
<evidence type="ECO:0000313" key="2">
    <source>
        <dbReference type="EMBL" id="SMC52816.1"/>
    </source>
</evidence>
<protein>
    <recommendedName>
        <fullName evidence="1">HD domain-containing protein</fullName>
    </recommendedName>
</protein>
<evidence type="ECO:0000313" key="3">
    <source>
        <dbReference type="Proteomes" id="UP000192418"/>
    </source>
</evidence>
<dbReference type="AlphaFoldDB" id="A0A1W1ZWT3"/>
<dbReference type="OrthoDB" id="5417147at2"/>
<dbReference type="Proteomes" id="UP000192418">
    <property type="component" value="Unassembled WGS sequence"/>
</dbReference>
<dbReference type="PROSITE" id="PS51831">
    <property type="entry name" value="HD"/>
    <property type="match status" value="1"/>
</dbReference>
<dbReference type="InterPro" id="IPR006674">
    <property type="entry name" value="HD_domain"/>
</dbReference>
<dbReference type="CDD" id="cd00077">
    <property type="entry name" value="HDc"/>
    <property type="match status" value="1"/>
</dbReference>
<keyword evidence="3" id="KW-1185">Reference proteome</keyword>
<name>A0A1W1ZWT3_9BACT</name>
<dbReference type="SUPFAM" id="SSF109604">
    <property type="entry name" value="HD-domain/PDEase-like"/>
    <property type="match status" value="1"/>
</dbReference>
<feature type="domain" description="HD" evidence="1">
    <location>
        <begin position="67"/>
        <end position="171"/>
    </location>
</feature>
<accession>A0A1W1ZWT3</accession>
<sequence>MLSTKDPDTLSGEMSVSKIPTGKQVHRKKNIYELLNKDFPGLLQNLESVIEASEFKYSKGTLNESFLWQHTVYVASMAMTISYAEGVDPLIPVLTALFHDCGKFEDGKYHEGERPEEEIGAEIAKTLLEKAGSPQDLIQIVIESLLALYNENKLENINTKIVHDSDFLIKFGYMGFANFFEKSVLRGMVVQSSILKSMSKELTYAASLEGNMFTTWGQKLARTKSQTTINLFKNYLQELKDAGIGDYEIRPMEVNCCKGPHAIVPLLLVLPRFCGVCSRVYEVDFQRDNGIKCERLTVKIQCPGCGESSYYEFSFCLPELSGH</sequence>
<gene>
    <name evidence="2" type="ORF">SAMN02746065_103242</name>
</gene>
<evidence type="ECO:0000259" key="1">
    <source>
        <dbReference type="PROSITE" id="PS51831"/>
    </source>
</evidence>
<dbReference type="InterPro" id="IPR003607">
    <property type="entry name" value="HD/PDEase_dom"/>
</dbReference>
<organism evidence="2 3">
    <name type="scientific">Desulfocicer vacuolatum DSM 3385</name>
    <dbReference type="NCBI Taxonomy" id="1121400"/>
    <lineage>
        <taxon>Bacteria</taxon>
        <taxon>Pseudomonadati</taxon>
        <taxon>Thermodesulfobacteriota</taxon>
        <taxon>Desulfobacteria</taxon>
        <taxon>Desulfobacterales</taxon>
        <taxon>Desulfobacteraceae</taxon>
        <taxon>Desulfocicer</taxon>
    </lineage>
</organism>
<proteinExistence type="predicted"/>
<dbReference type="EMBL" id="FWXY01000003">
    <property type="protein sequence ID" value="SMC52816.1"/>
    <property type="molecule type" value="Genomic_DNA"/>
</dbReference>
<dbReference type="RefSeq" id="WP_084067208.1">
    <property type="nucleotide sequence ID" value="NZ_FWXY01000003.1"/>
</dbReference>